<sequence length="159" mass="17055">PPTILPLQHLLSSSQTSHIPSTIYRSPTKPLSPRSQATSLPANSGVCTKLHDSSHIPSLKSTCTPPVCALTATLLSLVLILWSWSINSVKCSKASCVKGWADECGAKASASMYILFMRCLCVDMRRRGRRHGSTKICTFHISHGALPLCVGIRDGVQGG</sequence>
<accession>A0A6A5TTJ3</accession>
<dbReference type="AlphaFoldDB" id="A0A6A5TTJ3"/>
<feature type="non-terminal residue" evidence="2">
    <location>
        <position position="1"/>
    </location>
</feature>
<feature type="region of interest" description="Disordered" evidence="1">
    <location>
        <begin position="16"/>
        <end position="40"/>
    </location>
</feature>
<name>A0A6A5TTJ3_9PLEO</name>
<proteinExistence type="predicted"/>
<dbReference type="EMBL" id="ML977012">
    <property type="protein sequence ID" value="KAF1952227.1"/>
    <property type="molecule type" value="Genomic_DNA"/>
</dbReference>
<keyword evidence="3" id="KW-1185">Reference proteome</keyword>
<reference evidence="2" key="1">
    <citation type="journal article" date="2020" name="Stud. Mycol.">
        <title>101 Dothideomycetes genomes: a test case for predicting lifestyles and emergence of pathogens.</title>
        <authorList>
            <person name="Haridas S."/>
            <person name="Albert R."/>
            <person name="Binder M."/>
            <person name="Bloem J."/>
            <person name="Labutti K."/>
            <person name="Salamov A."/>
            <person name="Andreopoulos B."/>
            <person name="Baker S."/>
            <person name="Barry K."/>
            <person name="Bills G."/>
            <person name="Bluhm B."/>
            <person name="Cannon C."/>
            <person name="Castanera R."/>
            <person name="Culley D."/>
            <person name="Daum C."/>
            <person name="Ezra D."/>
            <person name="Gonzalez J."/>
            <person name="Henrissat B."/>
            <person name="Kuo A."/>
            <person name="Liang C."/>
            <person name="Lipzen A."/>
            <person name="Lutzoni F."/>
            <person name="Magnuson J."/>
            <person name="Mondo S."/>
            <person name="Nolan M."/>
            <person name="Ohm R."/>
            <person name="Pangilinan J."/>
            <person name="Park H.-J."/>
            <person name="Ramirez L."/>
            <person name="Alfaro M."/>
            <person name="Sun H."/>
            <person name="Tritt A."/>
            <person name="Yoshinaga Y."/>
            <person name="Zwiers L.-H."/>
            <person name="Turgeon B."/>
            <person name="Goodwin S."/>
            <person name="Spatafora J."/>
            <person name="Crous P."/>
            <person name="Grigoriev I."/>
        </authorList>
    </citation>
    <scope>NUCLEOTIDE SEQUENCE</scope>
    <source>
        <strain evidence="2">CBS 675.92</strain>
    </source>
</reference>
<protein>
    <submittedName>
        <fullName evidence="2">Uncharacterized protein</fullName>
    </submittedName>
</protein>
<dbReference type="Proteomes" id="UP000800035">
    <property type="component" value="Unassembled WGS sequence"/>
</dbReference>
<evidence type="ECO:0000256" key="1">
    <source>
        <dbReference type="SAM" id="MobiDB-lite"/>
    </source>
</evidence>
<evidence type="ECO:0000313" key="2">
    <source>
        <dbReference type="EMBL" id="KAF1952227.1"/>
    </source>
</evidence>
<evidence type="ECO:0000313" key="3">
    <source>
        <dbReference type="Proteomes" id="UP000800035"/>
    </source>
</evidence>
<organism evidence="2 3">
    <name type="scientific">Byssothecium circinans</name>
    <dbReference type="NCBI Taxonomy" id="147558"/>
    <lineage>
        <taxon>Eukaryota</taxon>
        <taxon>Fungi</taxon>
        <taxon>Dikarya</taxon>
        <taxon>Ascomycota</taxon>
        <taxon>Pezizomycotina</taxon>
        <taxon>Dothideomycetes</taxon>
        <taxon>Pleosporomycetidae</taxon>
        <taxon>Pleosporales</taxon>
        <taxon>Massarineae</taxon>
        <taxon>Massarinaceae</taxon>
        <taxon>Byssothecium</taxon>
    </lineage>
</organism>
<gene>
    <name evidence="2" type="ORF">CC80DRAFT_572808</name>
</gene>